<dbReference type="GO" id="GO:0035091">
    <property type="term" value="F:phosphatidylinositol binding"/>
    <property type="evidence" value="ECO:0007669"/>
    <property type="project" value="InterPro"/>
</dbReference>
<dbReference type="InterPro" id="IPR032675">
    <property type="entry name" value="LRR_dom_sf"/>
</dbReference>
<dbReference type="GO" id="GO:0005737">
    <property type="term" value="C:cytoplasm"/>
    <property type="evidence" value="ECO:0007669"/>
    <property type="project" value="TreeGrafter"/>
</dbReference>
<protein>
    <recommendedName>
        <fullName evidence="3">PX domain-containing protein</fullName>
    </recommendedName>
</protein>
<dbReference type="PANTHER" id="PTHR15454">
    <property type="entry name" value="NISCHARIN RELATED"/>
    <property type="match status" value="1"/>
</dbReference>
<dbReference type="Gene3D" id="3.30.1520.10">
    <property type="entry name" value="Phox-like domain"/>
    <property type="match status" value="1"/>
</dbReference>
<dbReference type="EMBL" id="JADBJN010000004">
    <property type="protein sequence ID" value="KAG5667802.1"/>
    <property type="molecule type" value="Genomic_DNA"/>
</dbReference>
<dbReference type="InterPro" id="IPR001683">
    <property type="entry name" value="PX_dom"/>
</dbReference>
<keyword evidence="5" id="KW-1185">Reference proteome</keyword>
<dbReference type="InterPro" id="IPR036871">
    <property type="entry name" value="PX_dom_sf"/>
</dbReference>
<dbReference type="PROSITE" id="PS51450">
    <property type="entry name" value="LRR"/>
    <property type="match status" value="4"/>
</dbReference>
<evidence type="ECO:0000313" key="5">
    <source>
        <dbReference type="Proteomes" id="UP001107558"/>
    </source>
</evidence>
<organism evidence="4 5">
    <name type="scientific">Polypedilum vanderplanki</name>
    <name type="common">Sleeping chironomid midge</name>
    <dbReference type="NCBI Taxonomy" id="319348"/>
    <lineage>
        <taxon>Eukaryota</taxon>
        <taxon>Metazoa</taxon>
        <taxon>Ecdysozoa</taxon>
        <taxon>Arthropoda</taxon>
        <taxon>Hexapoda</taxon>
        <taxon>Insecta</taxon>
        <taxon>Pterygota</taxon>
        <taxon>Neoptera</taxon>
        <taxon>Endopterygota</taxon>
        <taxon>Diptera</taxon>
        <taxon>Nematocera</taxon>
        <taxon>Chironomoidea</taxon>
        <taxon>Chironomidae</taxon>
        <taxon>Chironominae</taxon>
        <taxon>Polypedilum</taxon>
        <taxon>Polypedilum</taxon>
    </lineage>
</organism>
<feature type="domain" description="PX" evidence="3">
    <location>
        <begin position="1"/>
        <end position="135"/>
    </location>
</feature>
<keyword evidence="2" id="KW-0677">Repeat</keyword>
<name>A0A9J6BDL3_POLVA</name>
<dbReference type="OrthoDB" id="430293at2759"/>
<keyword evidence="1" id="KW-0433">Leucine-rich repeat</keyword>
<evidence type="ECO:0000256" key="1">
    <source>
        <dbReference type="ARBA" id="ARBA00022614"/>
    </source>
</evidence>
<evidence type="ECO:0000256" key="2">
    <source>
        <dbReference type="ARBA" id="ARBA00022737"/>
    </source>
</evidence>
<dbReference type="SUPFAM" id="SSF52058">
    <property type="entry name" value="L domain-like"/>
    <property type="match status" value="1"/>
</dbReference>
<sequence length="459" mass="53316">MSNYYKNPLETTITIPNVEIVEGISYYNIKVTCYHNIEWTVSRRYRDFHDLHEKLINYSISRDLLPKKKVIGNTNMKFIEQRREDLQKYLQTIAHMMQKHMPLEFVEFLDFHKYDVIFVLQHLALDIFTNGEKYLIENDKKWSFTILELHAISTRLRLPCSQQELQDSKFDFSHILDFCSNLNSLTVIPTRKACELKDEFLHELVSPIGTSNILASTLNFELSPFTNVKILEFKGIVPMNVDSNARIRENCEIFIVNFTRAQNIQNILNPESIHNNSVTDEIWQKVHTVNFSYNDIWQLDKALNLVPKVENLTLDGNRLRTISNLRHLHKLNYLSLNNNLIEDLSNWFVELGNVQTLNLAGNKISSLKGLSRLRSIKSLDLSCNMIEKLDEIDEVANLPILEILGLNGNPLALEFDYRPKVLARFDDRCNEIILDNEKCSPSEIDKAMVLSALRKSKIG</sequence>
<dbReference type="Pfam" id="PF13855">
    <property type="entry name" value="LRR_8"/>
    <property type="match status" value="1"/>
</dbReference>
<evidence type="ECO:0000259" key="3">
    <source>
        <dbReference type="PROSITE" id="PS50195"/>
    </source>
</evidence>
<proteinExistence type="predicted"/>
<accession>A0A9J6BDL3</accession>
<dbReference type="Gene3D" id="3.80.10.10">
    <property type="entry name" value="Ribonuclease Inhibitor"/>
    <property type="match status" value="1"/>
</dbReference>
<dbReference type="FunFam" id="3.30.1520.10:FF:000020">
    <property type="entry name" value="nischarin isoform X1"/>
    <property type="match status" value="1"/>
</dbReference>
<dbReference type="SMART" id="SM00365">
    <property type="entry name" value="LRR_SD22"/>
    <property type="match status" value="4"/>
</dbReference>
<dbReference type="InterPro" id="IPR001611">
    <property type="entry name" value="Leu-rich_rpt"/>
</dbReference>
<reference evidence="4" key="1">
    <citation type="submission" date="2021-03" db="EMBL/GenBank/DDBJ databases">
        <title>Chromosome level genome of the anhydrobiotic midge Polypedilum vanderplanki.</title>
        <authorList>
            <person name="Yoshida Y."/>
            <person name="Kikawada T."/>
            <person name="Gusev O."/>
        </authorList>
    </citation>
    <scope>NUCLEOTIDE SEQUENCE</scope>
    <source>
        <strain evidence="4">NIAS01</strain>
        <tissue evidence="4">Whole body or cell culture</tissue>
    </source>
</reference>
<gene>
    <name evidence="4" type="ORF">PVAND_015771</name>
</gene>
<dbReference type="SUPFAM" id="SSF64268">
    <property type="entry name" value="PX domain"/>
    <property type="match status" value="1"/>
</dbReference>
<dbReference type="PROSITE" id="PS50195">
    <property type="entry name" value="PX"/>
    <property type="match status" value="1"/>
</dbReference>
<dbReference type="Proteomes" id="UP001107558">
    <property type="component" value="Chromosome 4"/>
</dbReference>
<dbReference type="AlphaFoldDB" id="A0A9J6BDL3"/>
<evidence type="ECO:0000313" key="4">
    <source>
        <dbReference type="EMBL" id="KAG5667802.1"/>
    </source>
</evidence>
<dbReference type="PANTHER" id="PTHR15454:SF35">
    <property type="entry name" value="NISCHARIN"/>
    <property type="match status" value="1"/>
</dbReference>
<comment type="caution">
    <text evidence="4">The sequence shown here is derived from an EMBL/GenBank/DDBJ whole genome shotgun (WGS) entry which is preliminary data.</text>
</comment>
<dbReference type="Pfam" id="PF00787">
    <property type="entry name" value="PX"/>
    <property type="match status" value="1"/>
</dbReference>
<dbReference type="SMART" id="SM00312">
    <property type="entry name" value="PX"/>
    <property type="match status" value="1"/>
</dbReference>